<evidence type="ECO:0000256" key="10">
    <source>
        <dbReference type="ARBA" id="ARBA00066687"/>
    </source>
</evidence>
<dbReference type="Gene3D" id="1.10.1040.10">
    <property type="entry name" value="N-(1-d-carboxylethyl)-l-norvaline Dehydrogenase, domain 2"/>
    <property type="match status" value="1"/>
</dbReference>
<evidence type="ECO:0000256" key="1">
    <source>
        <dbReference type="ARBA" id="ARBA00011009"/>
    </source>
</evidence>
<name>A0A6F8PK73_9GAMM</name>
<dbReference type="InterPro" id="IPR036291">
    <property type="entry name" value="NAD(P)-bd_dom_sf"/>
</dbReference>
<dbReference type="FunFam" id="1.10.1040.10:FF:000001">
    <property type="entry name" value="Glycerol-3-phosphate dehydrogenase [NAD(P)+]"/>
    <property type="match status" value="1"/>
</dbReference>
<protein>
    <recommendedName>
        <fullName evidence="11 13">Glycerol-3-phosphate dehydrogenase [NAD(P)+]</fullName>
        <ecNumber evidence="10 13">1.1.1.94</ecNumber>
    </recommendedName>
    <alternativeName>
        <fullName evidence="13">NAD(P)(+)-dependent glycerol-3-phosphate dehydrogenase</fullName>
    </alternativeName>
    <alternativeName>
        <fullName evidence="12 13">NAD(P)H-dependent dihydroxyacetone-phosphate reductase</fullName>
    </alternativeName>
</protein>
<feature type="binding site" evidence="13">
    <location>
        <position position="140"/>
    </location>
    <ligand>
        <name>sn-glycerol 3-phosphate</name>
        <dbReference type="ChEBI" id="CHEBI:57597"/>
    </ligand>
</feature>
<evidence type="ECO:0000256" key="3">
    <source>
        <dbReference type="ARBA" id="ARBA00022857"/>
    </source>
</evidence>
<sequence>MKSQRIAVLGAGAWGTALAIHLAKVGHSVNLWTYRAEQALQMQASRQNVTYLKDIVFPSGLNVTADFGEALKDADAVLVVVPSHVFRETLTELAKHTLTPNCHIAWATKGFEISSGQLLHQVAQQVLGKDAPIAVLSGPTFAVEVAKGLPTAMVSAAFEESEALYWAQAFQNERFRMYTQSDMTGVEVGGAYKNIMAIATGLSDGLHLGANARAALISRGLVEMMRFGQAMGAQTETLMGLAGLGDLVLTCTDDLSRNRRFGLNLARPGQNTDSVIAQIGQVVEGVKAARAVKQIALAKGLDLPIMMQVLAIIEGEIAPADAVKQLMSRDAKAETDF</sequence>
<dbReference type="PANTHER" id="PTHR11728">
    <property type="entry name" value="GLYCEROL-3-PHOSPHATE DEHYDROGENASE"/>
    <property type="match status" value="1"/>
</dbReference>
<feature type="binding site" evidence="16">
    <location>
        <begin position="10"/>
        <end position="15"/>
    </location>
    <ligand>
        <name>NAD(+)</name>
        <dbReference type="ChEBI" id="CHEBI:57540"/>
    </ligand>
</feature>
<dbReference type="FunFam" id="3.40.50.720:FF:000019">
    <property type="entry name" value="Glycerol-3-phosphate dehydrogenase [NAD(P)+]"/>
    <property type="match status" value="1"/>
</dbReference>
<keyword evidence="6 13" id="KW-0443">Lipid metabolism</keyword>
<dbReference type="GO" id="GO:0005975">
    <property type="term" value="P:carbohydrate metabolic process"/>
    <property type="evidence" value="ECO:0007669"/>
    <property type="project" value="InterPro"/>
</dbReference>
<dbReference type="RefSeq" id="WP_243831463.1">
    <property type="nucleotide sequence ID" value="NZ_AP021888.1"/>
</dbReference>
<evidence type="ECO:0000256" key="11">
    <source>
        <dbReference type="ARBA" id="ARBA00069372"/>
    </source>
</evidence>
<dbReference type="UniPathway" id="UPA00940"/>
<keyword evidence="21" id="KW-1185">Reference proteome</keyword>
<dbReference type="InterPro" id="IPR011128">
    <property type="entry name" value="G3P_DH_NAD-dep_N"/>
</dbReference>
<dbReference type="Gene3D" id="3.40.50.720">
    <property type="entry name" value="NAD(P)-binding Rossmann-like Domain"/>
    <property type="match status" value="1"/>
</dbReference>
<dbReference type="SUPFAM" id="SSF51735">
    <property type="entry name" value="NAD(P)-binding Rossmann-fold domains"/>
    <property type="match status" value="1"/>
</dbReference>
<dbReference type="InterPro" id="IPR008927">
    <property type="entry name" value="6-PGluconate_DH-like_C_sf"/>
</dbReference>
<dbReference type="Pfam" id="PF01210">
    <property type="entry name" value="NAD_Gly3P_dh_N"/>
    <property type="match status" value="1"/>
</dbReference>
<keyword evidence="8 13" id="KW-1208">Phospholipid metabolism</keyword>
<keyword evidence="13" id="KW-0963">Cytoplasm</keyword>
<keyword evidence="13" id="KW-0547">Nucleotide-binding</keyword>
<dbReference type="Pfam" id="PF07479">
    <property type="entry name" value="NAD_Gly3P_dh_C"/>
    <property type="match status" value="1"/>
</dbReference>
<evidence type="ECO:0000259" key="19">
    <source>
        <dbReference type="Pfam" id="PF07479"/>
    </source>
</evidence>
<evidence type="ECO:0000256" key="14">
    <source>
        <dbReference type="PIRSR" id="PIRSR000114-1"/>
    </source>
</evidence>
<comment type="similarity">
    <text evidence="1 13 17">Belongs to the NAD-dependent glycerol-3-phosphate dehydrogenase family.</text>
</comment>
<dbReference type="NCBIfam" id="NF000940">
    <property type="entry name" value="PRK00094.1-2"/>
    <property type="match status" value="1"/>
</dbReference>
<feature type="binding site" evidence="13">
    <location>
        <position position="14"/>
    </location>
    <ligand>
        <name>NADPH</name>
        <dbReference type="ChEBI" id="CHEBI:57783"/>
    </ligand>
</feature>
<feature type="binding site" evidence="13">
    <location>
        <position position="258"/>
    </location>
    <ligand>
        <name>sn-glycerol 3-phosphate</name>
        <dbReference type="ChEBI" id="CHEBI:57597"/>
    </ligand>
</feature>
<comment type="caution">
    <text evidence="13">Lacks conserved residue(s) required for the propagation of feature annotation.</text>
</comment>
<feature type="binding site" evidence="13">
    <location>
        <position position="142"/>
    </location>
    <ligand>
        <name>NADPH</name>
        <dbReference type="ChEBI" id="CHEBI:57783"/>
    </ligand>
</feature>
<feature type="binding site" evidence="13">
    <location>
        <position position="256"/>
    </location>
    <ligand>
        <name>sn-glycerol 3-phosphate</name>
        <dbReference type="ChEBI" id="CHEBI:57597"/>
    </ligand>
</feature>
<dbReference type="HAMAP" id="MF_00394">
    <property type="entry name" value="NAD_Glyc3P_dehydrog"/>
    <property type="match status" value="1"/>
</dbReference>
<feature type="binding site" evidence="13">
    <location>
        <position position="109"/>
    </location>
    <ligand>
        <name>sn-glycerol 3-phosphate</name>
        <dbReference type="ChEBI" id="CHEBI:57597"/>
    </ligand>
</feature>
<feature type="active site" description="Proton acceptor" evidence="13 14">
    <location>
        <position position="193"/>
    </location>
</feature>
<evidence type="ECO:0000256" key="2">
    <source>
        <dbReference type="ARBA" id="ARBA00022516"/>
    </source>
</evidence>
<keyword evidence="3 13" id="KW-0521">NADP</keyword>
<evidence type="ECO:0000256" key="13">
    <source>
        <dbReference type="HAMAP-Rule" id="MF_00394"/>
    </source>
</evidence>
<evidence type="ECO:0000256" key="7">
    <source>
        <dbReference type="ARBA" id="ARBA00023209"/>
    </source>
</evidence>
<keyword evidence="2 13" id="KW-0444">Lipid biosynthesis</keyword>
<evidence type="ECO:0000256" key="8">
    <source>
        <dbReference type="ARBA" id="ARBA00023264"/>
    </source>
</evidence>
<dbReference type="EMBL" id="AP021888">
    <property type="protein sequence ID" value="BBP42499.1"/>
    <property type="molecule type" value="Genomic_DNA"/>
</dbReference>
<proteinExistence type="inferred from homology"/>
<evidence type="ECO:0000256" key="5">
    <source>
        <dbReference type="ARBA" id="ARBA00023027"/>
    </source>
</evidence>
<dbReference type="PANTHER" id="PTHR11728:SF1">
    <property type="entry name" value="GLYCEROL-3-PHOSPHATE DEHYDROGENASE [NAD(+)] 2, CHLOROPLASTIC"/>
    <property type="match status" value="1"/>
</dbReference>
<comment type="pathway">
    <text evidence="13">Membrane lipid metabolism; glycerophospholipid metabolism.</text>
</comment>
<feature type="binding site" evidence="13">
    <location>
        <position position="51"/>
    </location>
    <ligand>
        <name>NADPH</name>
        <dbReference type="ChEBI" id="CHEBI:57783"/>
    </ligand>
</feature>
<feature type="binding site" evidence="13">
    <location>
        <position position="282"/>
    </location>
    <ligand>
        <name>NADPH</name>
        <dbReference type="ChEBI" id="CHEBI:57783"/>
    </ligand>
</feature>
<dbReference type="PIRSF" id="PIRSF000114">
    <property type="entry name" value="Glycerol-3-P_dh"/>
    <property type="match status" value="1"/>
</dbReference>
<dbReference type="GO" id="GO:0006650">
    <property type="term" value="P:glycerophospholipid metabolic process"/>
    <property type="evidence" value="ECO:0007669"/>
    <property type="project" value="UniProtKB-UniRule"/>
</dbReference>
<feature type="binding site" evidence="13">
    <location>
        <position position="193"/>
    </location>
    <ligand>
        <name>sn-glycerol 3-phosphate</name>
        <dbReference type="ChEBI" id="CHEBI:57597"/>
    </ligand>
</feature>
<dbReference type="PRINTS" id="PR00077">
    <property type="entry name" value="GPDHDRGNASE"/>
</dbReference>
<keyword evidence="4 13" id="KW-0560">Oxidoreductase</keyword>
<evidence type="ECO:0000259" key="18">
    <source>
        <dbReference type="Pfam" id="PF01210"/>
    </source>
</evidence>
<feature type="binding site" evidence="16">
    <location>
        <position position="142"/>
    </location>
    <ligand>
        <name>NAD(+)</name>
        <dbReference type="ChEBI" id="CHEBI:57540"/>
    </ligand>
</feature>
<reference evidence="21" key="1">
    <citation type="submission" date="2019-11" db="EMBL/GenBank/DDBJ databases">
        <title>Isolation and characterization of two novel species in the genus Thiomicrorhabdus.</title>
        <authorList>
            <person name="Mochizuki J."/>
            <person name="Kojima H."/>
            <person name="Fukui M."/>
        </authorList>
    </citation>
    <scope>NUCLEOTIDE SEQUENCE [LARGE SCALE GENOMIC DNA]</scope>
    <source>
        <strain evidence="21">AkT22</strain>
    </source>
</reference>
<dbReference type="AlphaFoldDB" id="A0A6F8PK73"/>
<feature type="binding site" evidence="13">
    <location>
        <position position="284"/>
    </location>
    <ligand>
        <name>NADPH</name>
        <dbReference type="ChEBI" id="CHEBI:57783"/>
    </ligand>
</feature>
<comment type="subcellular location">
    <subcellularLocation>
        <location evidence="13">Cytoplasm</location>
    </subcellularLocation>
</comment>
<dbReference type="PROSITE" id="PS00957">
    <property type="entry name" value="NAD_G3PDH"/>
    <property type="match status" value="1"/>
</dbReference>
<dbReference type="GO" id="GO:0008654">
    <property type="term" value="P:phospholipid biosynthetic process"/>
    <property type="evidence" value="ECO:0007669"/>
    <property type="project" value="UniProtKB-KW"/>
</dbReference>
<comment type="catalytic activity">
    <reaction evidence="13">
        <text>sn-glycerol 3-phosphate + NAD(+) = dihydroxyacetone phosphate + NADH + H(+)</text>
        <dbReference type="Rhea" id="RHEA:11092"/>
        <dbReference type="ChEBI" id="CHEBI:15378"/>
        <dbReference type="ChEBI" id="CHEBI:57540"/>
        <dbReference type="ChEBI" id="CHEBI:57597"/>
        <dbReference type="ChEBI" id="CHEBI:57642"/>
        <dbReference type="ChEBI" id="CHEBI:57945"/>
        <dbReference type="EC" id="1.1.1.94"/>
    </reaction>
</comment>
<dbReference type="SUPFAM" id="SSF48179">
    <property type="entry name" value="6-phosphogluconate dehydrogenase C-terminal domain-like"/>
    <property type="match status" value="1"/>
</dbReference>
<evidence type="ECO:0000256" key="9">
    <source>
        <dbReference type="ARBA" id="ARBA00052716"/>
    </source>
</evidence>
<dbReference type="NCBIfam" id="NF000942">
    <property type="entry name" value="PRK00094.1-4"/>
    <property type="match status" value="1"/>
</dbReference>
<feature type="binding site" evidence="13">
    <location>
        <position position="257"/>
    </location>
    <ligand>
        <name>NADPH</name>
        <dbReference type="ChEBI" id="CHEBI:57783"/>
    </ligand>
</feature>
<gene>
    <name evidence="13 20" type="primary">gpsA</name>
    <name evidence="20" type="ORF">THMIRHAT_02450</name>
</gene>
<dbReference type="InterPro" id="IPR006109">
    <property type="entry name" value="G3P_DH_NAD-dep_C"/>
</dbReference>
<evidence type="ECO:0000256" key="15">
    <source>
        <dbReference type="PIRSR" id="PIRSR000114-2"/>
    </source>
</evidence>
<dbReference type="GO" id="GO:0046167">
    <property type="term" value="P:glycerol-3-phosphate biosynthetic process"/>
    <property type="evidence" value="ECO:0007669"/>
    <property type="project" value="UniProtKB-UniRule"/>
</dbReference>
<feature type="binding site" evidence="13">
    <location>
        <position position="35"/>
    </location>
    <ligand>
        <name>NADPH</name>
        <dbReference type="ChEBI" id="CHEBI:57783"/>
    </ligand>
</feature>
<accession>A0A6F8PK73</accession>
<feature type="binding site" evidence="13">
    <location>
        <position position="138"/>
    </location>
    <ligand>
        <name>sn-glycerol 3-phosphate</name>
        <dbReference type="ChEBI" id="CHEBI:57597"/>
    </ligand>
</feature>
<feature type="binding site" evidence="15">
    <location>
        <begin position="257"/>
        <end position="258"/>
    </location>
    <ligand>
        <name>substrate</name>
    </ligand>
</feature>
<dbReference type="InterPro" id="IPR013328">
    <property type="entry name" value="6PGD_dom2"/>
</dbReference>
<dbReference type="GO" id="GO:0047952">
    <property type="term" value="F:glycerol-3-phosphate dehydrogenase [NAD(P)+] activity"/>
    <property type="evidence" value="ECO:0007669"/>
    <property type="project" value="UniProtKB-UniRule"/>
</dbReference>
<keyword evidence="7 13" id="KW-0594">Phospholipid biosynthesis</keyword>
<dbReference type="GO" id="GO:0046168">
    <property type="term" value="P:glycerol-3-phosphate catabolic process"/>
    <property type="evidence" value="ECO:0007669"/>
    <property type="project" value="InterPro"/>
</dbReference>
<feature type="domain" description="Glycerol-3-phosphate dehydrogenase NAD-dependent N-terminal" evidence="18">
    <location>
        <begin position="6"/>
        <end position="160"/>
    </location>
</feature>
<dbReference type="GO" id="GO:0005829">
    <property type="term" value="C:cytosol"/>
    <property type="evidence" value="ECO:0007669"/>
    <property type="project" value="TreeGrafter"/>
</dbReference>
<evidence type="ECO:0000313" key="20">
    <source>
        <dbReference type="EMBL" id="BBP42499.1"/>
    </source>
</evidence>
<dbReference type="EC" id="1.1.1.94" evidence="10 13"/>
<feature type="domain" description="Glycerol-3-phosphate dehydrogenase NAD-dependent C-terminal" evidence="19">
    <location>
        <begin position="182"/>
        <end position="323"/>
    </location>
</feature>
<evidence type="ECO:0000313" key="21">
    <source>
        <dbReference type="Proteomes" id="UP000501466"/>
    </source>
</evidence>
<dbReference type="KEGG" id="tzo:THMIRHAT_02450"/>
<evidence type="ECO:0000256" key="17">
    <source>
        <dbReference type="RuleBase" id="RU000437"/>
    </source>
</evidence>
<comment type="function">
    <text evidence="13">Catalyzes the reduction of the glycolytic intermediate dihydroxyacetone phosphate (DHAP) to sn-glycerol 3-phosphate (G3P), the key precursor for phospholipid synthesis.</text>
</comment>
<keyword evidence="5 13" id="KW-0520">NAD</keyword>
<evidence type="ECO:0000256" key="6">
    <source>
        <dbReference type="ARBA" id="ARBA00023098"/>
    </source>
</evidence>
<evidence type="ECO:0000256" key="16">
    <source>
        <dbReference type="PIRSR" id="PIRSR000114-3"/>
    </source>
</evidence>
<dbReference type="InterPro" id="IPR006168">
    <property type="entry name" value="G3P_DH_NAD-dep"/>
</dbReference>
<dbReference type="Proteomes" id="UP000501466">
    <property type="component" value="Chromosome"/>
</dbReference>
<dbReference type="GO" id="GO:0051287">
    <property type="term" value="F:NAD binding"/>
    <property type="evidence" value="ECO:0007669"/>
    <property type="project" value="InterPro"/>
</dbReference>
<organism evidence="20 21">
    <name type="scientific">Thiosulfativibrio zosterae</name>
    <dbReference type="NCBI Taxonomy" id="2675053"/>
    <lineage>
        <taxon>Bacteria</taxon>
        <taxon>Pseudomonadati</taxon>
        <taxon>Pseudomonadota</taxon>
        <taxon>Gammaproteobacteria</taxon>
        <taxon>Thiotrichales</taxon>
        <taxon>Piscirickettsiaceae</taxon>
        <taxon>Thiosulfativibrio</taxon>
    </lineage>
</organism>
<feature type="binding site" evidence="13">
    <location>
        <position position="109"/>
    </location>
    <ligand>
        <name>NADPH</name>
        <dbReference type="ChEBI" id="CHEBI:57783"/>
    </ligand>
</feature>
<evidence type="ECO:0000256" key="4">
    <source>
        <dbReference type="ARBA" id="ARBA00023002"/>
    </source>
</evidence>
<feature type="binding site" evidence="13">
    <location>
        <position position="257"/>
    </location>
    <ligand>
        <name>sn-glycerol 3-phosphate</name>
        <dbReference type="ChEBI" id="CHEBI:57597"/>
    </ligand>
</feature>
<comment type="catalytic activity">
    <reaction evidence="9">
        <text>sn-glycerol 3-phosphate + NADP(+) = dihydroxyacetone phosphate + NADPH + H(+)</text>
        <dbReference type="Rhea" id="RHEA:11096"/>
        <dbReference type="ChEBI" id="CHEBI:15378"/>
        <dbReference type="ChEBI" id="CHEBI:57597"/>
        <dbReference type="ChEBI" id="CHEBI:57642"/>
        <dbReference type="ChEBI" id="CHEBI:57783"/>
        <dbReference type="ChEBI" id="CHEBI:58349"/>
        <dbReference type="EC" id="1.1.1.94"/>
    </reaction>
    <physiologicalReaction direction="right-to-left" evidence="9">
        <dbReference type="Rhea" id="RHEA:11098"/>
    </physiologicalReaction>
</comment>
<feature type="binding site" evidence="13">
    <location>
        <position position="246"/>
    </location>
    <ligand>
        <name>sn-glycerol 3-phosphate</name>
        <dbReference type="ChEBI" id="CHEBI:57597"/>
    </ligand>
</feature>
<evidence type="ECO:0000256" key="12">
    <source>
        <dbReference type="ARBA" id="ARBA00080511"/>
    </source>
</evidence>
<feature type="binding site" evidence="15">
    <location>
        <position position="109"/>
    </location>
    <ligand>
        <name>substrate</name>
    </ligand>
</feature>
<feature type="binding site" evidence="16">
    <location>
        <position position="257"/>
    </location>
    <ligand>
        <name>NAD(+)</name>
        <dbReference type="ChEBI" id="CHEBI:57540"/>
    </ligand>
</feature>